<evidence type="ECO:0000256" key="5">
    <source>
        <dbReference type="ARBA" id="ARBA00070228"/>
    </source>
</evidence>
<gene>
    <name evidence="9" type="ORF">CT19425_P20078</name>
    <name evidence="8" type="ORF">CT19425_U600021</name>
</gene>
<evidence type="ECO:0000259" key="7">
    <source>
        <dbReference type="SMART" id="SM00062"/>
    </source>
</evidence>
<dbReference type="EMBL" id="OOEF01000057">
    <property type="protein sequence ID" value="SPK70527.1"/>
    <property type="molecule type" value="Genomic_DNA"/>
</dbReference>
<dbReference type="SUPFAM" id="SSF53850">
    <property type="entry name" value="Periplasmic binding protein-like II"/>
    <property type="match status" value="1"/>
</dbReference>
<dbReference type="Proteomes" id="UP000255505">
    <property type="component" value="Unassembled WGS sequence"/>
</dbReference>
<comment type="similarity">
    <text evidence="1">Belongs to the bacterial solute-binding protein SsuA/TauA family.</text>
</comment>
<keyword evidence="3 6" id="KW-0732">Signal</keyword>
<organism evidence="9 10">
    <name type="scientific">Cupriavidus taiwanensis</name>
    <dbReference type="NCBI Taxonomy" id="164546"/>
    <lineage>
        <taxon>Bacteria</taxon>
        <taxon>Pseudomonadati</taxon>
        <taxon>Pseudomonadota</taxon>
        <taxon>Betaproteobacteria</taxon>
        <taxon>Burkholderiales</taxon>
        <taxon>Burkholderiaceae</taxon>
        <taxon>Cupriavidus</taxon>
    </lineage>
</organism>
<dbReference type="AlphaFoldDB" id="A0A375IR10"/>
<feature type="domain" description="Solute-binding protein family 3/N-terminal" evidence="7">
    <location>
        <begin position="41"/>
        <end position="282"/>
    </location>
</feature>
<dbReference type="SMART" id="SM00062">
    <property type="entry name" value="PBPb"/>
    <property type="match status" value="1"/>
</dbReference>
<evidence type="ECO:0000313" key="8">
    <source>
        <dbReference type="EMBL" id="SPK70527.1"/>
    </source>
</evidence>
<dbReference type="PANTHER" id="PTHR30024:SF45">
    <property type="entry name" value="ABC TRANSPORTER SUBSTRATE-BINDING PROTEIN"/>
    <property type="match status" value="1"/>
</dbReference>
<protein>
    <recommendedName>
        <fullName evidence="5">Putative aliphatic sulfonates-binding protein</fullName>
    </recommendedName>
</protein>
<dbReference type="EMBL" id="LT991978">
    <property type="protein sequence ID" value="SPK77106.1"/>
    <property type="molecule type" value="Genomic_DNA"/>
</dbReference>
<feature type="chain" id="PRO_5033357013" description="Putative aliphatic sulfonates-binding protein" evidence="6">
    <location>
        <begin position="29"/>
        <end position="478"/>
    </location>
</feature>
<geneLocation type="plasmid" evidence="9">
    <name>III</name>
</geneLocation>
<reference evidence="9 10" key="1">
    <citation type="submission" date="2018-01" db="EMBL/GenBank/DDBJ databases">
        <authorList>
            <person name="Gaut B.S."/>
            <person name="Morton B.R."/>
            <person name="Clegg M.T."/>
            <person name="Duvall M.R."/>
        </authorList>
    </citation>
    <scope>NUCLEOTIDE SEQUENCE [LARGE SCALE GENOMIC DNA]</scope>
    <source>
        <strain evidence="9">Cupriavidus taiwanensis LMG 19425</strain>
        <plasmid evidence="10">Plasmid iii</plasmid>
    </source>
</reference>
<dbReference type="FunFam" id="3.40.190.10:FF:000050">
    <property type="entry name" value="Sulfonate ABC transporter substrate-binding protein"/>
    <property type="match status" value="1"/>
</dbReference>
<evidence type="ECO:0000313" key="10">
    <source>
        <dbReference type="Proteomes" id="UP000255505"/>
    </source>
</evidence>
<evidence type="ECO:0000256" key="6">
    <source>
        <dbReference type="SAM" id="SignalP"/>
    </source>
</evidence>
<dbReference type="InterPro" id="IPR015168">
    <property type="entry name" value="SsuA/THI5"/>
</dbReference>
<accession>A0A375IR10</accession>
<feature type="signal peptide" evidence="6">
    <location>
        <begin position="1"/>
        <end position="28"/>
    </location>
</feature>
<dbReference type="PANTHER" id="PTHR30024">
    <property type="entry name" value="ALIPHATIC SULFONATES-BINDING PROTEIN-RELATED"/>
    <property type="match status" value="1"/>
</dbReference>
<evidence type="ECO:0000256" key="1">
    <source>
        <dbReference type="ARBA" id="ARBA00010742"/>
    </source>
</evidence>
<dbReference type="InterPro" id="IPR001638">
    <property type="entry name" value="Solute-binding_3/MltF_N"/>
</dbReference>
<dbReference type="SUPFAM" id="SSF160387">
    <property type="entry name" value="NosL/MerB-like"/>
    <property type="match status" value="1"/>
</dbReference>
<name>A0A375IR10_9BURK</name>
<keyword evidence="9" id="KW-0614">Plasmid</keyword>
<evidence type="ECO:0000256" key="3">
    <source>
        <dbReference type="ARBA" id="ARBA00022729"/>
    </source>
</evidence>
<evidence type="ECO:0000256" key="2">
    <source>
        <dbReference type="ARBA" id="ARBA00022448"/>
    </source>
</evidence>
<keyword evidence="2" id="KW-0813">Transport</keyword>
<dbReference type="Pfam" id="PF09084">
    <property type="entry name" value="NMT1"/>
    <property type="match status" value="1"/>
</dbReference>
<dbReference type="Gene3D" id="3.40.190.10">
    <property type="entry name" value="Periplasmic binding protein-like II"/>
    <property type="match status" value="2"/>
</dbReference>
<dbReference type="Proteomes" id="UP000255505">
    <property type="component" value="Plasmid III"/>
</dbReference>
<evidence type="ECO:0000313" key="9">
    <source>
        <dbReference type="EMBL" id="SPK77106.1"/>
    </source>
</evidence>
<proteinExistence type="inferred from homology"/>
<dbReference type="CDD" id="cd13559">
    <property type="entry name" value="PBP2_SsuA_like_3"/>
    <property type="match status" value="1"/>
</dbReference>
<dbReference type="RefSeq" id="WP_115666657.1">
    <property type="nucleotide sequence ID" value="NZ_LT991978.1"/>
</dbReference>
<evidence type="ECO:0000256" key="4">
    <source>
        <dbReference type="ARBA" id="ARBA00055538"/>
    </source>
</evidence>
<comment type="function">
    <text evidence="4">Part of a binding-protein-dependent transport system for aliphatic sulfonates. Putative binding protein.</text>
</comment>
<sequence>MNISRSIHLVLALASAALAGTMPGIAGAETIRIAIGTQDTTINCATGGLLIRELRLLDKYLPRTGKYKDITYDVQWKNFTSGPPLTNEMVADKLDIGAMADFPGSLNAAAFQKAGKKSVFIAPLSGNAIGTGNGIVVPADSPIQSLAELKGKTISVPFGSTAHGMLLRAIKRQGWDPDKDVTLVSQSPEVGGSALQAHKVDGHANFVPFPELFTFRGFARKIYDGSQAEAPTFHGALVNAAYAQKYPEIVVAYLRAAIEADRLMAAEPEKYSELIAKVTGIDAEVDYLFHGPLGLQNRDYTWKPEYRQALQTSIETLKLLKRTDADLNADSVIDDRYIREAFRLEGLDYDARLKSYDKQPLTAKDAAAGKRIGEPKLAAQLWLQGEPKVRAYAAPEAAFVALRQAGKDGKKARVLYVHDRNTGLKLLADKVWYVQDGKGRVSAFLLKDSADSWAKSHGGNVRDFAAVTGSGAVAVASH</sequence>